<dbReference type="GO" id="GO:0030604">
    <property type="term" value="F:1-deoxy-D-xylulose-5-phosphate reductoisomerase activity"/>
    <property type="evidence" value="ECO:0007669"/>
    <property type="project" value="InterPro"/>
</dbReference>
<dbReference type="InterPro" id="IPR003821">
    <property type="entry name" value="DXP_reductoisomerase"/>
</dbReference>
<dbReference type="GO" id="GO:0046872">
    <property type="term" value="F:metal ion binding"/>
    <property type="evidence" value="ECO:0007669"/>
    <property type="project" value="InterPro"/>
</dbReference>
<reference evidence="1" key="1">
    <citation type="submission" date="2015-12" db="EMBL/GenBank/DDBJ databases">
        <title>Update maize B73 reference genome by single molecule sequencing technologies.</title>
        <authorList>
            <consortium name="Maize Genome Sequencing Project"/>
            <person name="Ware D."/>
        </authorList>
    </citation>
    <scope>NUCLEOTIDE SEQUENCE [LARGE SCALE GENOMIC DNA]</scope>
    <source>
        <tissue evidence="1">Seedling</tissue>
    </source>
</reference>
<gene>
    <name evidence="1" type="ORF">ZEAMMB73_Zm00001d031559</name>
</gene>
<name>A0A1D6KJN2_MAIZE</name>
<dbReference type="PANTHER" id="PTHR30525">
    <property type="entry name" value="1-DEOXY-D-XYLULOSE 5-PHOSPHATE REDUCTOISOMERASE"/>
    <property type="match status" value="1"/>
</dbReference>
<dbReference type="PANTHER" id="PTHR30525:SF0">
    <property type="entry name" value="1-DEOXY-D-XYLULOSE 5-PHOSPHATE REDUCTOISOMERASE, CHLOROPLASTIC"/>
    <property type="match status" value="1"/>
</dbReference>
<proteinExistence type="predicted"/>
<keyword evidence="1" id="KW-0413">Isomerase</keyword>
<sequence length="144" mass="15595">MSLTEASSPSPLSSSGSDDFAAFLASELELASGADSAFPRDPSSVFPATDDEGEDEDLEELEGLEVIEAHYLFGDEYDDIEIVIHPQSIIHSMVETQIESIALRSPGPVWIFASMTSSNSCATCAVQLMLLFGNDLQEFKSYFS</sequence>
<organism evidence="1">
    <name type="scientific">Zea mays</name>
    <name type="common">Maize</name>
    <dbReference type="NCBI Taxonomy" id="4577"/>
    <lineage>
        <taxon>Eukaryota</taxon>
        <taxon>Viridiplantae</taxon>
        <taxon>Streptophyta</taxon>
        <taxon>Embryophyta</taxon>
        <taxon>Tracheophyta</taxon>
        <taxon>Spermatophyta</taxon>
        <taxon>Magnoliopsida</taxon>
        <taxon>Liliopsida</taxon>
        <taxon>Poales</taxon>
        <taxon>Poaceae</taxon>
        <taxon>PACMAD clade</taxon>
        <taxon>Panicoideae</taxon>
        <taxon>Andropogonodae</taxon>
        <taxon>Andropogoneae</taxon>
        <taxon>Tripsacinae</taxon>
        <taxon>Zea</taxon>
    </lineage>
</organism>
<protein>
    <submittedName>
        <fullName evidence="1">1-deoxy-D-xylulose 5-phosphate reductoisomerase chloroplastic</fullName>
    </submittedName>
</protein>
<evidence type="ECO:0000313" key="1">
    <source>
        <dbReference type="EMBL" id="ONM03139.1"/>
    </source>
</evidence>
<dbReference type="EMBL" id="CM007647">
    <property type="protein sequence ID" value="ONM03139.1"/>
    <property type="molecule type" value="Genomic_DNA"/>
</dbReference>
<dbReference type="SUPFAM" id="SSF55347">
    <property type="entry name" value="Glyceraldehyde-3-phosphate dehydrogenase-like, C-terminal domain"/>
    <property type="match status" value="1"/>
</dbReference>
<dbReference type="GO" id="GO:0016853">
    <property type="term" value="F:isomerase activity"/>
    <property type="evidence" value="ECO:0007669"/>
    <property type="project" value="UniProtKB-KW"/>
</dbReference>
<dbReference type="GO" id="GO:0008299">
    <property type="term" value="P:isoprenoid biosynthetic process"/>
    <property type="evidence" value="ECO:0007669"/>
    <property type="project" value="InterPro"/>
</dbReference>
<accession>A0A1D6KJN2</accession>
<dbReference type="AlphaFoldDB" id="A0A1D6KJN2"/>